<dbReference type="InterPro" id="IPR003661">
    <property type="entry name" value="HisK_dim/P_dom"/>
</dbReference>
<dbReference type="InterPro" id="IPR036097">
    <property type="entry name" value="HisK_dim/P_sf"/>
</dbReference>
<dbReference type="Pfam" id="PF02518">
    <property type="entry name" value="HATPase_c"/>
    <property type="match status" value="1"/>
</dbReference>
<evidence type="ECO:0000256" key="8">
    <source>
        <dbReference type="ARBA" id="ARBA00022741"/>
    </source>
</evidence>
<dbReference type="Proteomes" id="UP000184076">
    <property type="component" value="Unassembled WGS sequence"/>
</dbReference>
<keyword evidence="12" id="KW-0902">Two-component regulatory system</keyword>
<keyword evidence="11 15" id="KW-1133">Transmembrane helix</keyword>
<evidence type="ECO:0000256" key="3">
    <source>
        <dbReference type="ARBA" id="ARBA00012438"/>
    </source>
</evidence>
<dbReference type="Pfam" id="PF02743">
    <property type="entry name" value="dCache_1"/>
    <property type="match status" value="1"/>
</dbReference>
<evidence type="ECO:0000313" key="17">
    <source>
        <dbReference type="EMBL" id="SHF86937.1"/>
    </source>
</evidence>
<dbReference type="InterPro" id="IPR004358">
    <property type="entry name" value="Sig_transdc_His_kin-like_C"/>
</dbReference>
<dbReference type="CDD" id="cd18774">
    <property type="entry name" value="PDC2_HK_sensor"/>
    <property type="match status" value="1"/>
</dbReference>
<dbReference type="SUPFAM" id="SSF47384">
    <property type="entry name" value="Homodimeric domain of signal transducing histidine kinase"/>
    <property type="match status" value="1"/>
</dbReference>
<name>A0A1M5F630_9BACT</name>
<dbReference type="EC" id="2.7.13.3" evidence="3"/>
<evidence type="ECO:0000256" key="4">
    <source>
        <dbReference type="ARBA" id="ARBA00022475"/>
    </source>
</evidence>
<organism evidence="17 18">
    <name type="scientific">Desulfacinum infernum DSM 9756</name>
    <dbReference type="NCBI Taxonomy" id="1121391"/>
    <lineage>
        <taxon>Bacteria</taxon>
        <taxon>Pseudomonadati</taxon>
        <taxon>Thermodesulfobacteriota</taxon>
        <taxon>Syntrophobacteria</taxon>
        <taxon>Syntrophobacterales</taxon>
        <taxon>Syntrophobacteraceae</taxon>
        <taxon>Desulfacinum</taxon>
    </lineage>
</organism>
<feature type="region of interest" description="Disordered" evidence="14">
    <location>
        <begin position="241"/>
        <end position="261"/>
    </location>
</feature>
<evidence type="ECO:0000256" key="14">
    <source>
        <dbReference type="SAM" id="MobiDB-lite"/>
    </source>
</evidence>
<gene>
    <name evidence="17" type="ORF">SAMN02745206_02805</name>
</gene>
<evidence type="ECO:0000256" key="1">
    <source>
        <dbReference type="ARBA" id="ARBA00000085"/>
    </source>
</evidence>
<keyword evidence="7 15" id="KW-0812">Transmembrane</keyword>
<keyword evidence="9 17" id="KW-0418">Kinase</keyword>
<dbReference type="EMBL" id="FQVB01000030">
    <property type="protein sequence ID" value="SHF86937.1"/>
    <property type="molecule type" value="Genomic_DNA"/>
</dbReference>
<dbReference type="InterPro" id="IPR005467">
    <property type="entry name" value="His_kinase_dom"/>
</dbReference>
<keyword evidence="4" id="KW-1003">Cell membrane</keyword>
<dbReference type="InterPro" id="IPR033479">
    <property type="entry name" value="dCache_1"/>
</dbReference>
<dbReference type="CDD" id="cd00082">
    <property type="entry name" value="HisKA"/>
    <property type="match status" value="1"/>
</dbReference>
<feature type="transmembrane region" description="Helical" evidence="15">
    <location>
        <begin position="14"/>
        <end position="35"/>
    </location>
</feature>
<dbReference type="Gene3D" id="3.30.450.20">
    <property type="entry name" value="PAS domain"/>
    <property type="match status" value="2"/>
</dbReference>
<protein>
    <recommendedName>
        <fullName evidence="3">histidine kinase</fullName>
        <ecNumber evidence="3">2.7.13.3</ecNumber>
    </recommendedName>
</protein>
<dbReference type="InterPro" id="IPR036890">
    <property type="entry name" value="HATPase_C_sf"/>
</dbReference>
<dbReference type="PRINTS" id="PR00344">
    <property type="entry name" value="BCTRLSENSOR"/>
</dbReference>
<keyword evidence="13 15" id="KW-0472">Membrane</keyword>
<dbReference type="RefSeq" id="WP_073040534.1">
    <property type="nucleotide sequence ID" value="NZ_FQVB01000030.1"/>
</dbReference>
<evidence type="ECO:0000256" key="15">
    <source>
        <dbReference type="SAM" id="Phobius"/>
    </source>
</evidence>
<comment type="subcellular location">
    <subcellularLocation>
        <location evidence="2">Cell membrane</location>
        <topology evidence="2">Multi-pass membrane protein</topology>
    </subcellularLocation>
</comment>
<proteinExistence type="predicted"/>
<sequence>MNGDRYYHSLRRNILGIILAVSLLPLLMIAAIAGWQFHTAYRHKVVDHLSELVNNHARHIDTFLQEKLSDIQVLAAVHPVDRLKDEKFLGRLLILLQEKHGGVFVDLGLVDARGFQQAYAGPFQLTQARYTDAPWFQEALARPYTISDVFLGLRGLPHFIVAVRIGEGADAWVVRSTIDFVAFNRLVENLRIGRTGQAFIVNRQGEFQTRPNREPDLPPQELLAGLQPQKVSHDLPAVPAEGSVPGRVPGRAPSAPSDDVRPFWTERRVPETGRSLLVFSRPLKGGQWILFYLQDVQDAFSDLYRARRLSLGVLVLSALAVAGTAWTLSRRVVNRIIQVDREKEMMNEQVIEAGKLASIGELAAGIAHEINNPVAIMVEEAGWVEDLLGDLEKGEPLDVEEVRRSLSQIRTQGARCKEITHKLLSFARRTDPTVQQVQLNKLVQEVVGLVEQRAKYAGVRIRTHLTDGIPWVSMSPAEMQQVLLNLVNNALDAMEKTGGTLDITTRFEDGRVIVDVADTGEGIPPANLQRIFDPFFTTKPVGRGTGLGLSICYGIVKKMGGDITVNSAVGVGTAFHVYLPAGDGVERERAENPKEEEDGSNDGFAGG</sequence>
<dbReference type="GO" id="GO:0005524">
    <property type="term" value="F:ATP binding"/>
    <property type="evidence" value="ECO:0007669"/>
    <property type="project" value="UniProtKB-KW"/>
</dbReference>
<evidence type="ECO:0000256" key="6">
    <source>
        <dbReference type="ARBA" id="ARBA00022679"/>
    </source>
</evidence>
<dbReference type="SMART" id="SM00387">
    <property type="entry name" value="HATPase_c"/>
    <property type="match status" value="1"/>
</dbReference>
<dbReference type="InterPro" id="IPR003594">
    <property type="entry name" value="HATPase_dom"/>
</dbReference>
<dbReference type="GO" id="GO:0005886">
    <property type="term" value="C:plasma membrane"/>
    <property type="evidence" value="ECO:0007669"/>
    <property type="project" value="UniProtKB-SubCell"/>
</dbReference>
<evidence type="ECO:0000256" key="10">
    <source>
        <dbReference type="ARBA" id="ARBA00022840"/>
    </source>
</evidence>
<dbReference type="PANTHER" id="PTHR43065:SF46">
    <property type="entry name" value="C4-DICARBOXYLATE TRANSPORT SENSOR PROTEIN DCTB"/>
    <property type="match status" value="1"/>
</dbReference>
<evidence type="ECO:0000259" key="16">
    <source>
        <dbReference type="PROSITE" id="PS50109"/>
    </source>
</evidence>
<dbReference type="Pfam" id="PF00512">
    <property type="entry name" value="HisKA"/>
    <property type="match status" value="1"/>
</dbReference>
<dbReference type="PROSITE" id="PS50109">
    <property type="entry name" value="HIS_KIN"/>
    <property type="match status" value="1"/>
</dbReference>
<keyword evidence="5" id="KW-0597">Phosphoprotein</keyword>
<reference evidence="18" key="1">
    <citation type="submission" date="2016-11" db="EMBL/GenBank/DDBJ databases">
        <authorList>
            <person name="Varghese N."/>
            <person name="Submissions S."/>
        </authorList>
    </citation>
    <scope>NUCLEOTIDE SEQUENCE [LARGE SCALE GENOMIC DNA]</scope>
    <source>
        <strain evidence="18">DSM 9756</strain>
    </source>
</reference>
<dbReference type="SUPFAM" id="SSF55874">
    <property type="entry name" value="ATPase domain of HSP90 chaperone/DNA topoisomerase II/histidine kinase"/>
    <property type="match status" value="1"/>
</dbReference>
<dbReference type="PANTHER" id="PTHR43065">
    <property type="entry name" value="SENSOR HISTIDINE KINASE"/>
    <property type="match status" value="1"/>
</dbReference>
<accession>A0A1M5F630</accession>
<evidence type="ECO:0000256" key="13">
    <source>
        <dbReference type="ARBA" id="ARBA00023136"/>
    </source>
</evidence>
<feature type="region of interest" description="Disordered" evidence="14">
    <location>
        <begin position="585"/>
        <end position="607"/>
    </location>
</feature>
<evidence type="ECO:0000256" key="12">
    <source>
        <dbReference type="ARBA" id="ARBA00023012"/>
    </source>
</evidence>
<keyword evidence="6" id="KW-0808">Transferase</keyword>
<evidence type="ECO:0000256" key="5">
    <source>
        <dbReference type="ARBA" id="ARBA00022553"/>
    </source>
</evidence>
<dbReference type="Gene3D" id="3.30.565.10">
    <property type="entry name" value="Histidine kinase-like ATPase, C-terminal domain"/>
    <property type="match status" value="1"/>
</dbReference>
<keyword evidence="18" id="KW-1185">Reference proteome</keyword>
<keyword evidence="10" id="KW-0067">ATP-binding</keyword>
<evidence type="ECO:0000256" key="9">
    <source>
        <dbReference type="ARBA" id="ARBA00022777"/>
    </source>
</evidence>
<dbReference type="GO" id="GO:0000155">
    <property type="term" value="F:phosphorelay sensor kinase activity"/>
    <property type="evidence" value="ECO:0007669"/>
    <property type="project" value="InterPro"/>
</dbReference>
<keyword evidence="8" id="KW-0547">Nucleotide-binding</keyword>
<evidence type="ECO:0000256" key="7">
    <source>
        <dbReference type="ARBA" id="ARBA00022692"/>
    </source>
</evidence>
<dbReference type="STRING" id="1121391.SAMN02745206_02805"/>
<evidence type="ECO:0000256" key="11">
    <source>
        <dbReference type="ARBA" id="ARBA00022989"/>
    </source>
</evidence>
<dbReference type="SMART" id="SM00388">
    <property type="entry name" value="HisKA"/>
    <property type="match status" value="1"/>
</dbReference>
<dbReference type="OrthoDB" id="9777714at2"/>
<feature type="domain" description="Histidine kinase" evidence="16">
    <location>
        <begin position="365"/>
        <end position="583"/>
    </location>
</feature>
<dbReference type="Gene3D" id="1.10.287.130">
    <property type="match status" value="1"/>
</dbReference>
<evidence type="ECO:0000256" key="2">
    <source>
        <dbReference type="ARBA" id="ARBA00004651"/>
    </source>
</evidence>
<dbReference type="AlphaFoldDB" id="A0A1M5F630"/>
<evidence type="ECO:0000313" key="18">
    <source>
        <dbReference type="Proteomes" id="UP000184076"/>
    </source>
</evidence>
<comment type="catalytic activity">
    <reaction evidence="1">
        <text>ATP + protein L-histidine = ADP + protein N-phospho-L-histidine.</text>
        <dbReference type="EC" id="2.7.13.3"/>
    </reaction>
</comment>